<feature type="transmembrane region" description="Helical" evidence="1">
    <location>
        <begin position="60"/>
        <end position="85"/>
    </location>
</feature>
<evidence type="ECO:0000313" key="2">
    <source>
        <dbReference type="EMBL" id="MET3611828.1"/>
    </source>
</evidence>
<feature type="transmembrane region" description="Helical" evidence="1">
    <location>
        <begin position="32"/>
        <end position="54"/>
    </location>
</feature>
<name>A0ABV2ITQ3_9HYPH</name>
<keyword evidence="1" id="KW-0472">Membrane</keyword>
<keyword evidence="1" id="KW-0812">Transmembrane</keyword>
<proteinExistence type="predicted"/>
<comment type="caution">
    <text evidence="2">The sequence shown here is derived from an EMBL/GenBank/DDBJ whole genome shotgun (WGS) entry which is preliminary data.</text>
</comment>
<keyword evidence="1" id="KW-1133">Transmembrane helix</keyword>
<evidence type="ECO:0000256" key="1">
    <source>
        <dbReference type="SAM" id="Phobius"/>
    </source>
</evidence>
<accession>A0ABV2ITQ3</accession>
<reference evidence="2 3" key="1">
    <citation type="submission" date="2024-06" db="EMBL/GenBank/DDBJ databases">
        <title>Genomic Encyclopedia of Type Strains, Phase IV (KMG-IV): sequencing the most valuable type-strain genomes for metagenomic binning, comparative biology and taxonomic classification.</title>
        <authorList>
            <person name="Goeker M."/>
        </authorList>
    </citation>
    <scope>NUCLEOTIDE SEQUENCE [LARGE SCALE GENOMIC DNA]</scope>
    <source>
        <strain evidence="2 3">DSM 29780</strain>
    </source>
</reference>
<dbReference type="EMBL" id="JBEPMB010000001">
    <property type="protein sequence ID" value="MET3611828.1"/>
    <property type="molecule type" value="Genomic_DNA"/>
</dbReference>
<protein>
    <recommendedName>
        <fullName evidence="4">Phage holin family protein</fullName>
    </recommendedName>
</protein>
<organism evidence="2 3">
    <name type="scientific">Rhizobium aquaticum</name>
    <dbReference type="NCBI Taxonomy" id="1549636"/>
    <lineage>
        <taxon>Bacteria</taxon>
        <taxon>Pseudomonadati</taxon>
        <taxon>Pseudomonadota</taxon>
        <taxon>Alphaproteobacteria</taxon>
        <taxon>Hyphomicrobiales</taxon>
        <taxon>Rhizobiaceae</taxon>
        <taxon>Rhizobium/Agrobacterium group</taxon>
        <taxon>Rhizobium</taxon>
    </lineage>
</organism>
<evidence type="ECO:0008006" key="4">
    <source>
        <dbReference type="Google" id="ProtNLM"/>
    </source>
</evidence>
<dbReference type="Proteomes" id="UP001549047">
    <property type="component" value="Unassembled WGS sequence"/>
</dbReference>
<sequence length="159" mass="16875">MRIDNLIQSLKVLIRVDSVIADLTFRARMSQIAFLTVALVVGAFGLIMLGVAGYEFLKVLWGPVLAALAIAGASFVLTLLLVLIANTRKPGKELQLAQELHATALDALITEAKSATGDITLAGNLLRGRFDTSLIGLIGPLATLLLRALKRKNDKAAGT</sequence>
<gene>
    <name evidence="2" type="ORF">ABID16_000133</name>
</gene>
<evidence type="ECO:0000313" key="3">
    <source>
        <dbReference type="Proteomes" id="UP001549047"/>
    </source>
</evidence>
<dbReference type="RefSeq" id="WP_354554153.1">
    <property type="nucleotide sequence ID" value="NZ_JBEPMB010000001.1"/>
</dbReference>
<keyword evidence="3" id="KW-1185">Reference proteome</keyword>